<accession>A0A8R1V3Y3</accession>
<dbReference type="PANTHER" id="PTHR46219:SF5">
    <property type="entry name" value="SHKT DOMAIN-CONTAINING PROTEIN"/>
    <property type="match status" value="1"/>
</dbReference>
<dbReference type="PANTHER" id="PTHR46219">
    <property type="entry name" value="PROTEIN CBG11138"/>
    <property type="match status" value="1"/>
</dbReference>
<keyword evidence="2" id="KW-1015">Disulfide bond</keyword>
<evidence type="ECO:0000256" key="3">
    <source>
        <dbReference type="PROSITE-ProRule" id="PRU01005"/>
    </source>
</evidence>
<dbReference type="AlphaFoldDB" id="A0A2A6D279"/>
<accession>A0A2A6D279</accession>
<organism evidence="4 5">
    <name type="scientific">Pristionchus pacificus</name>
    <name type="common">Parasitic nematode worm</name>
    <dbReference type="NCBI Taxonomy" id="54126"/>
    <lineage>
        <taxon>Eukaryota</taxon>
        <taxon>Metazoa</taxon>
        <taxon>Ecdysozoa</taxon>
        <taxon>Nematoda</taxon>
        <taxon>Chromadorea</taxon>
        <taxon>Rhabditida</taxon>
        <taxon>Rhabditina</taxon>
        <taxon>Diplogasteromorpha</taxon>
        <taxon>Diplogasteroidea</taxon>
        <taxon>Neodiplogasteridae</taxon>
        <taxon>Pristionchus</taxon>
    </lineage>
</organism>
<name>A0A2A6D279_PRIPA</name>
<dbReference type="Pfam" id="PF01549">
    <property type="entry name" value="ShK"/>
    <property type="match status" value="3"/>
</dbReference>
<keyword evidence="1" id="KW-0732">Signal</keyword>
<evidence type="ECO:0000313" key="5">
    <source>
        <dbReference type="Proteomes" id="UP000005239"/>
    </source>
</evidence>
<keyword evidence="5" id="KW-1185">Reference proteome</keyword>
<evidence type="ECO:0000256" key="2">
    <source>
        <dbReference type="ARBA" id="ARBA00023157"/>
    </source>
</evidence>
<dbReference type="FunFam" id="1.10.10.1940:FF:000002">
    <property type="entry name" value="PHAryngeal gland Toxin-related"/>
    <property type="match status" value="1"/>
</dbReference>
<protein>
    <submittedName>
        <fullName evidence="4">ShK domain-containing protein</fullName>
    </submittedName>
</protein>
<reference evidence="5" key="1">
    <citation type="journal article" date="2008" name="Nat. Genet.">
        <title>The Pristionchus pacificus genome provides a unique perspective on nematode lifestyle and parasitism.</title>
        <authorList>
            <person name="Dieterich C."/>
            <person name="Clifton S.W."/>
            <person name="Schuster L.N."/>
            <person name="Chinwalla A."/>
            <person name="Delehaunty K."/>
            <person name="Dinkelacker I."/>
            <person name="Fulton L."/>
            <person name="Fulton R."/>
            <person name="Godfrey J."/>
            <person name="Minx P."/>
            <person name="Mitreva M."/>
            <person name="Roeseler W."/>
            <person name="Tian H."/>
            <person name="Witte H."/>
            <person name="Yang S.P."/>
            <person name="Wilson R.K."/>
            <person name="Sommer R.J."/>
        </authorList>
    </citation>
    <scope>NUCLEOTIDE SEQUENCE [LARGE SCALE GENOMIC DNA]</scope>
    <source>
        <strain evidence="5">PS312</strain>
    </source>
</reference>
<proteinExistence type="predicted"/>
<reference evidence="4" key="2">
    <citation type="submission" date="2022-06" db="UniProtKB">
        <authorList>
            <consortium name="EnsemblMetazoa"/>
        </authorList>
    </citation>
    <scope>IDENTIFICATION</scope>
    <source>
        <strain evidence="4">PS312</strain>
    </source>
</reference>
<dbReference type="PROSITE" id="PS51670">
    <property type="entry name" value="SHKT"/>
    <property type="match status" value="1"/>
</dbReference>
<dbReference type="OrthoDB" id="5860670at2759"/>
<dbReference type="InterPro" id="IPR003582">
    <property type="entry name" value="ShKT_dom"/>
</dbReference>
<dbReference type="EnsemblMetazoa" id="PPA45988.1">
    <property type="protein sequence ID" value="PPA45988.1"/>
    <property type="gene ID" value="WBGene00284357"/>
</dbReference>
<evidence type="ECO:0000313" key="4">
    <source>
        <dbReference type="EnsemblMetazoa" id="PPA45988.1"/>
    </source>
</evidence>
<sequence length="146" mass="15869">MLLLQLNPLTGVTDCAARSALCSESEYVEVMRLQCPHTCGANNTSSATVCTDQRNPITDISDCPRVRSYCSDAVYESFMRVQCPNACRACAANQHSPSRNESGCVDAVDLYTNVSNCASMKSYCDHPVYQSLMRSECPVTCGVCAE</sequence>
<evidence type="ECO:0000256" key="1">
    <source>
        <dbReference type="ARBA" id="ARBA00022729"/>
    </source>
</evidence>
<dbReference type="SMART" id="SM00254">
    <property type="entry name" value="ShKT"/>
    <property type="match status" value="3"/>
</dbReference>
<dbReference type="Proteomes" id="UP000005239">
    <property type="component" value="Unassembled WGS sequence"/>
</dbReference>
<dbReference type="Gene3D" id="1.10.10.1940">
    <property type="match status" value="1"/>
</dbReference>
<dbReference type="Gene3D" id="1.10.10.1870">
    <property type="entry name" value="ShTK domain-like"/>
    <property type="match status" value="2"/>
</dbReference>
<gene>
    <name evidence="4" type="primary">WBGene00284357</name>
</gene>
<comment type="caution">
    <text evidence="3">Lacks conserved residue(s) required for the propagation of feature annotation.</text>
</comment>